<evidence type="ECO:0000256" key="2">
    <source>
        <dbReference type="ARBA" id="ARBA00022475"/>
    </source>
</evidence>
<dbReference type="InterPro" id="IPR022346">
    <property type="entry name" value="T2SS_GspH"/>
</dbReference>
<evidence type="ECO:0000256" key="8">
    <source>
        <dbReference type="SAM" id="Phobius"/>
    </source>
</evidence>
<keyword evidence="4" id="KW-0997">Cell inner membrane</keyword>
<dbReference type="GO" id="GO:0005886">
    <property type="term" value="C:plasma membrane"/>
    <property type="evidence" value="ECO:0007669"/>
    <property type="project" value="UniProtKB-SubCell"/>
</dbReference>
<dbReference type="NCBIfam" id="TIGR02532">
    <property type="entry name" value="IV_pilin_GFxxxE"/>
    <property type="match status" value="1"/>
</dbReference>
<keyword evidence="7 8" id="KW-0472">Membrane</keyword>
<dbReference type="EMBL" id="UOGB01000216">
    <property type="protein sequence ID" value="VAX21764.1"/>
    <property type="molecule type" value="Genomic_DNA"/>
</dbReference>
<feature type="transmembrane region" description="Helical" evidence="8">
    <location>
        <begin position="20"/>
        <end position="46"/>
    </location>
</feature>
<evidence type="ECO:0000256" key="3">
    <source>
        <dbReference type="ARBA" id="ARBA00022481"/>
    </source>
</evidence>
<evidence type="ECO:0000256" key="6">
    <source>
        <dbReference type="ARBA" id="ARBA00022989"/>
    </source>
</evidence>
<protein>
    <recommendedName>
        <fullName evidence="9">General secretion pathway GspH domain-containing protein</fullName>
    </recommendedName>
</protein>
<evidence type="ECO:0000259" key="9">
    <source>
        <dbReference type="Pfam" id="PF12019"/>
    </source>
</evidence>
<organism evidence="10">
    <name type="scientific">hydrothermal vent metagenome</name>
    <dbReference type="NCBI Taxonomy" id="652676"/>
    <lineage>
        <taxon>unclassified sequences</taxon>
        <taxon>metagenomes</taxon>
        <taxon>ecological metagenomes</taxon>
    </lineage>
</organism>
<evidence type="ECO:0000256" key="7">
    <source>
        <dbReference type="ARBA" id="ARBA00023136"/>
    </source>
</evidence>
<keyword evidence="5 8" id="KW-0812">Transmembrane</keyword>
<dbReference type="SUPFAM" id="SSF54523">
    <property type="entry name" value="Pili subunits"/>
    <property type="match status" value="1"/>
</dbReference>
<reference evidence="10" key="1">
    <citation type="submission" date="2018-06" db="EMBL/GenBank/DDBJ databases">
        <authorList>
            <person name="Zhirakovskaya E."/>
        </authorList>
    </citation>
    <scope>NUCLEOTIDE SEQUENCE</scope>
</reference>
<name>A0A3B1CCL8_9ZZZZ</name>
<dbReference type="Gene3D" id="3.30.700.10">
    <property type="entry name" value="Glycoprotein, Type 4 Pilin"/>
    <property type="match status" value="1"/>
</dbReference>
<keyword evidence="6 8" id="KW-1133">Transmembrane helix</keyword>
<dbReference type="AlphaFoldDB" id="A0A3B1CCL8"/>
<dbReference type="InterPro" id="IPR045584">
    <property type="entry name" value="Pilin-like"/>
</dbReference>
<accession>A0A3B1CCL8</accession>
<dbReference type="GO" id="GO:0015628">
    <property type="term" value="P:protein secretion by the type II secretion system"/>
    <property type="evidence" value="ECO:0007669"/>
    <property type="project" value="InterPro"/>
</dbReference>
<gene>
    <name evidence="10" type="ORF">MNBD_NITROSPINAE03-1584</name>
</gene>
<dbReference type="Pfam" id="PF12019">
    <property type="entry name" value="GspH"/>
    <property type="match status" value="1"/>
</dbReference>
<keyword evidence="3" id="KW-0488">Methylation</keyword>
<comment type="subcellular location">
    <subcellularLocation>
        <location evidence="1">Cell inner membrane</location>
        <topology evidence="1">Single-pass membrane protein</topology>
    </subcellularLocation>
</comment>
<dbReference type="Pfam" id="PF07963">
    <property type="entry name" value="N_methyl"/>
    <property type="match status" value="1"/>
</dbReference>
<evidence type="ECO:0000256" key="1">
    <source>
        <dbReference type="ARBA" id="ARBA00004377"/>
    </source>
</evidence>
<feature type="domain" description="General secretion pathway GspH" evidence="9">
    <location>
        <begin position="57"/>
        <end position="186"/>
    </location>
</feature>
<proteinExistence type="predicted"/>
<dbReference type="GO" id="GO:0015627">
    <property type="term" value="C:type II protein secretion system complex"/>
    <property type="evidence" value="ECO:0007669"/>
    <property type="project" value="InterPro"/>
</dbReference>
<evidence type="ECO:0000256" key="4">
    <source>
        <dbReference type="ARBA" id="ARBA00022519"/>
    </source>
</evidence>
<evidence type="ECO:0000256" key="5">
    <source>
        <dbReference type="ARBA" id="ARBA00022692"/>
    </source>
</evidence>
<dbReference type="InterPro" id="IPR012902">
    <property type="entry name" value="N_methyl_site"/>
</dbReference>
<evidence type="ECO:0000313" key="10">
    <source>
        <dbReference type="EMBL" id="VAX21764.1"/>
    </source>
</evidence>
<keyword evidence="2" id="KW-1003">Cell membrane</keyword>
<sequence>MTRKKPGRPAGAGGFTAGAGGFTIIELMVVIGILGVLIAAAVSSLAGNLPKMRLTGATNDVVQKFQKARGVSVKRNLPVIVTLANANDTSASSITIFVDEDRSGSVNSGDTQIDSVTIPSNFSSAYIVSFKECNIASDPMTVTFNSKGYINDVNGGGKGTMPIVITLTSQAPTNPVNFTVVVERSGIARLVSGDYSPGC</sequence>